<dbReference type="PROSITE" id="PS51257">
    <property type="entry name" value="PROKAR_LIPOPROTEIN"/>
    <property type="match status" value="1"/>
</dbReference>
<proteinExistence type="predicted"/>
<evidence type="ECO:0000256" key="1">
    <source>
        <dbReference type="SAM" id="SignalP"/>
    </source>
</evidence>
<dbReference type="AlphaFoldDB" id="A0A1M7IYK9"/>
<evidence type="ECO:0008006" key="4">
    <source>
        <dbReference type="Google" id="ProtNLM"/>
    </source>
</evidence>
<accession>A0A1M7IYK9</accession>
<sequence>MKTRIKRFLCTAILAASCASVFTGCTKTVGGNKVCVYTITHRFEVKSGAGAGKYGTWSYYKECDMDGDGKKEKVYIATVLNNPNDLTLKERYYVFGSSKNKGAWRYKRI</sequence>
<keyword evidence="1" id="KW-0732">Signal</keyword>
<gene>
    <name evidence="2" type="ORF">SAMN04487860_10521</name>
</gene>
<feature type="chain" id="PRO_5012997618" description="Lipoprotein" evidence="1">
    <location>
        <begin position="22"/>
        <end position="109"/>
    </location>
</feature>
<name>A0A1M7IYK9_RUMFL</name>
<dbReference type="RefSeq" id="WP_072950013.1">
    <property type="nucleotide sequence ID" value="NZ_FRCT01000005.1"/>
</dbReference>
<evidence type="ECO:0000313" key="3">
    <source>
        <dbReference type="Proteomes" id="UP000184394"/>
    </source>
</evidence>
<organism evidence="2 3">
    <name type="scientific">Ruminococcus flavefaciens</name>
    <dbReference type="NCBI Taxonomy" id="1265"/>
    <lineage>
        <taxon>Bacteria</taxon>
        <taxon>Bacillati</taxon>
        <taxon>Bacillota</taxon>
        <taxon>Clostridia</taxon>
        <taxon>Eubacteriales</taxon>
        <taxon>Oscillospiraceae</taxon>
        <taxon>Ruminococcus</taxon>
    </lineage>
</organism>
<reference evidence="2 3" key="1">
    <citation type="submission" date="2016-11" db="EMBL/GenBank/DDBJ databases">
        <authorList>
            <person name="Jaros S."/>
            <person name="Januszkiewicz K."/>
            <person name="Wedrychowicz H."/>
        </authorList>
    </citation>
    <scope>NUCLEOTIDE SEQUENCE [LARGE SCALE GENOMIC DNA]</scope>
    <source>
        <strain evidence="2 3">Y1</strain>
    </source>
</reference>
<evidence type="ECO:0000313" key="2">
    <source>
        <dbReference type="EMBL" id="SHM45713.1"/>
    </source>
</evidence>
<protein>
    <recommendedName>
        <fullName evidence="4">Lipoprotein</fullName>
    </recommendedName>
</protein>
<dbReference type="EMBL" id="FRCT01000005">
    <property type="protein sequence ID" value="SHM45713.1"/>
    <property type="molecule type" value="Genomic_DNA"/>
</dbReference>
<dbReference type="Proteomes" id="UP000184394">
    <property type="component" value="Unassembled WGS sequence"/>
</dbReference>
<feature type="signal peptide" evidence="1">
    <location>
        <begin position="1"/>
        <end position="21"/>
    </location>
</feature>